<feature type="region of interest" description="Disordered" evidence="1">
    <location>
        <begin position="179"/>
        <end position="221"/>
    </location>
</feature>
<organism evidence="3 4">
    <name type="scientific">Mycteria americana</name>
    <name type="common">Wood stork</name>
    <dbReference type="NCBI Taxonomy" id="33587"/>
    <lineage>
        <taxon>Eukaryota</taxon>
        <taxon>Metazoa</taxon>
        <taxon>Chordata</taxon>
        <taxon>Craniata</taxon>
        <taxon>Vertebrata</taxon>
        <taxon>Euteleostomi</taxon>
        <taxon>Archelosauria</taxon>
        <taxon>Archosauria</taxon>
        <taxon>Dinosauria</taxon>
        <taxon>Saurischia</taxon>
        <taxon>Theropoda</taxon>
        <taxon>Coelurosauria</taxon>
        <taxon>Aves</taxon>
        <taxon>Neognathae</taxon>
        <taxon>Neoaves</taxon>
        <taxon>Aequornithes</taxon>
        <taxon>Ciconiiformes</taxon>
        <taxon>Ciconiidae</taxon>
        <taxon>Mycteria</taxon>
    </lineage>
</organism>
<gene>
    <name evidence="3" type="ORF">QYF61_019877</name>
</gene>
<evidence type="ECO:0000313" key="3">
    <source>
        <dbReference type="EMBL" id="KAK4818840.1"/>
    </source>
</evidence>
<feature type="compositionally biased region" description="Polar residues" evidence="1">
    <location>
        <begin position="197"/>
        <end position="214"/>
    </location>
</feature>
<keyword evidence="4" id="KW-1185">Reference proteome</keyword>
<evidence type="ECO:0000256" key="1">
    <source>
        <dbReference type="SAM" id="MobiDB-lite"/>
    </source>
</evidence>
<feature type="domain" description="Reverse transcriptase" evidence="2">
    <location>
        <begin position="65"/>
        <end position="183"/>
    </location>
</feature>
<dbReference type="PANTHER" id="PTHR33332">
    <property type="entry name" value="REVERSE TRANSCRIPTASE DOMAIN-CONTAINING PROTEIN"/>
    <property type="match status" value="1"/>
</dbReference>
<protein>
    <recommendedName>
        <fullName evidence="2">Reverse transcriptase domain-containing protein</fullName>
    </recommendedName>
</protein>
<evidence type="ECO:0000313" key="4">
    <source>
        <dbReference type="Proteomes" id="UP001333110"/>
    </source>
</evidence>
<comment type="caution">
    <text evidence="3">The sequence shown here is derived from an EMBL/GenBank/DDBJ whole genome shotgun (WGS) entry which is preliminary data.</text>
</comment>
<dbReference type="Proteomes" id="UP001333110">
    <property type="component" value="Unassembled WGS sequence"/>
</dbReference>
<sequence length="241" mass="27239">MVLQNSPLEDRLNHLDGVQTISVWLGDSQQCKSDLLPQKITERTFWKQIFHSPLWVNTLVTLGHYRRVCKLRSLQMTPDRKGVKVIGNSQHGFTNGKSCLTNLIVFCDKIIVFVDERRAVYVIYFDFSEAFETVTHNVLVSQVRTLQSGWRLVMSGVPQGSILEPLVFNIFINGLKRPGRSQHKQPGNGATLHTGDKSSPTLGSLSSAKNSNAEKTPAKSDLDIDRRLPMLRYIRHANRLT</sequence>
<dbReference type="EMBL" id="JAUNZN010000007">
    <property type="protein sequence ID" value="KAK4818840.1"/>
    <property type="molecule type" value="Genomic_DNA"/>
</dbReference>
<name>A0AAN7RW71_MYCAM</name>
<dbReference type="Pfam" id="PF00078">
    <property type="entry name" value="RVT_1"/>
    <property type="match status" value="1"/>
</dbReference>
<accession>A0AAN7RW71</accession>
<dbReference type="AlphaFoldDB" id="A0AAN7RW71"/>
<proteinExistence type="predicted"/>
<evidence type="ECO:0000259" key="2">
    <source>
        <dbReference type="Pfam" id="PF00078"/>
    </source>
</evidence>
<dbReference type="InterPro" id="IPR000477">
    <property type="entry name" value="RT_dom"/>
</dbReference>
<reference evidence="3 4" key="1">
    <citation type="journal article" date="2023" name="J. Hered.">
        <title>Chromosome-level genome of the wood stork (Mycteria americana) provides insight into avian chromosome evolution.</title>
        <authorList>
            <person name="Flamio R. Jr."/>
            <person name="Ramstad K.M."/>
        </authorList>
    </citation>
    <scope>NUCLEOTIDE SEQUENCE [LARGE SCALE GENOMIC DNA]</scope>
    <source>
        <strain evidence="3">JAX WOST 10</strain>
    </source>
</reference>